<proteinExistence type="predicted"/>
<comment type="caution">
    <text evidence="1">The sequence shown here is derived from an EMBL/GenBank/DDBJ whole genome shotgun (WGS) entry which is preliminary data.</text>
</comment>
<evidence type="ECO:0000313" key="1">
    <source>
        <dbReference type="EMBL" id="KAJ1126015.1"/>
    </source>
</evidence>
<organism evidence="1 2">
    <name type="scientific">Pleurodeles waltl</name>
    <name type="common">Iberian ribbed newt</name>
    <dbReference type="NCBI Taxonomy" id="8319"/>
    <lineage>
        <taxon>Eukaryota</taxon>
        <taxon>Metazoa</taxon>
        <taxon>Chordata</taxon>
        <taxon>Craniata</taxon>
        <taxon>Vertebrata</taxon>
        <taxon>Euteleostomi</taxon>
        <taxon>Amphibia</taxon>
        <taxon>Batrachia</taxon>
        <taxon>Caudata</taxon>
        <taxon>Salamandroidea</taxon>
        <taxon>Salamandridae</taxon>
        <taxon>Pleurodelinae</taxon>
        <taxon>Pleurodeles</taxon>
    </lineage>
</organism>
<reference evidence="1" key="1">
    <citation type="journal article" date="2022" name="bioRxiv">
        <title>Sequencing and chromosome-scale assembly of the giantPleurodeles waltlgenome.</title>
        <authorList>
            <person name="Brown T."/>
            <person name="Elewa A."/>
            <person name="Iarovenko S."/>
            <person name="Subramanian E."/>
            <person name="Araus A.J."/>
            <person name="Petzold A."/>
            <person name="Susuki M."/>
            <person name="Suzuki K.-i.T."/>
            <person name="Hayashi T."/>
            <person name="Toyoda A."/>
            <person name="Oliveira C."/>
            <person name="Osipova E."/>
            <person name="Leigh N.D."/>
            <person name="Simon A."/>
            <person name="Yun M.H."/>
        </authorList>
    </citation>
    <scope>NUCLEOTIDE SEQUENCE</scope>
    <source>
        <strain evidence="1">20211129_DDA</strain>
        <tissue evidence="1">Liver</tissue>
    </source>
</reference>
<accession>A0AAV7PCY5</accession>
<gene>
    <name evidence="1" type="ORF">NDU88_004428</name>
</gene>
<evidence type="ECO:0000313" key="2">
    <source>
        <dbReference type="Proteomes" id="UP001066276"/>
    </source>
</evidence>
<dbReference type="Proteomes" id="UP001066276">
    <property type="component" value="Chromosome 7"/>
</dbReference>
<keyword evidence="2" id="KW-1185">Reference proteome</keyword>
<protein>
    <submittedName>
        <fullName evidence="1">Uncharacterized protein</fullName>
    </submittedName>
</protein>
<name>A0AAV7PCY5_PLEWA</name>
<dbReference type="EMBL" id="JANPWB010000011">
    <property type="protein sequence ID" value="KAJ1126015.1"/>
    <property type="molecule type" value="Genomic_DNA"/>
</dbReference>
<sequence length="197" mass="22265">MGHTDMDKDDPDIMIWSGPVETRRKTSLDVLGESSKSNDNNDSLLDFAGQPMFDPTLIRHPKSTEWTLCEHVAAYVSKKLRQPLDKLVRNRLKSECPRPSLPNNITATPLIDPNMLMFFTKFGKDPKKGVDRAWTNCQERLLDLSSPLTRILDLAEEARMEGKKVDPVVLSNWAQMAICLPGNTNASMAQERRKSIL</sequence>
<dbReference type="AlphaFoldDB" id="A0AAV7PCY5"/>